<keyword evidence="4 8" id="KW-0812">Transmembrane</keyword>
<evidence type="ECO:0000256" key="8">
    <source>
        <dbReference type="SAM" id="Phobius"/>
    </source>
</evidence>
<proteinExistence type="inferred from homology"/>
<sequence>MPTTTDPGVRSEPEPRRLALRTSLLRLFVRPRSMALLVALPVLAVVAGIVGWLLDWRLGVDSAVYRAGAVTLLNGDPLYEGNTLGPEPWWALLPFTYPPTAALLFVPLAVLPVQVAWGVVAAVSFLAMALVIRVAIGALPRPSGELPRWASPARTTLIFAIVFLALEPVWRTIFLGQINLILMALVVLDVLVISARGSRWGGVLVGVAAAVKLTPLIFIPHLLFTGRKRDALRALLTFFGLQALMFALIPNDAWRFWTHTVSDQGRIGPMHWAGNQSLNGLVNRLSDLAPWSSTVAMAIGAALAPAAIWLMLRFHRRGQPLEALLVTAFYALLISPVSWSHHWVWAVPLIVLLVSRLPQTTPATAGKRWFAAGAVIVVFVSCVLLVLPNGRNLELHWAVWQYVLGSAYILMPLVLTAVLAGRWLWRRRRTAAERAPDLTGAR</sequence>
<dbReference type="GO" id="GO:0016758">
    <property type="term" value="F:hexosyltransferase activity"/>
    <property type="evidence" value="ECO:0007669"/>
    <property type="project" value="InterPro"/>
</dbReference>
<feature type="transmembrane region" description="Helical" evidence="8">
    <location>
        <begin position="231"/>
        <end position="249"/>
    </location>
</feature>
<feature type="transmembrane region" description="Helical" evidence="8">
    <location>
        <begin position="288"/>
        <end position="312"/>
    </location>
</feature>
<dbReference type="Proteomes" id="UP000247892">
    <property type="component" value="Unassembled WGS sequence"/>
</dbReference>
<feature type="transmembrane region" description="Helical" evidence="8">
    <location>
        <begin position="173"/>
        <end position="194"/>
    </location>
</feature>
<feature type="transmembrane region" description="Helical" evidence="8">
    <location>
        <begin position="369"/>
        <end position="387"/>
    </location>
</feature>
<evidence type="ECO:0000256" key="1">
    <source>
        <dbReference type="ARBA" id="ARBA00004651"/>
    </source>
</evidence>
<gene>
    <name evidence="9" type="ORF">BA062_06050</name>
</gene>
<dbReference type="EMBL" id="MASU01000003">
    <property type="protein sequence ID" value="PXY37459.1"/>
    <property type="molecule type" value="Genomic_DNA"/>
</dbReference>
<keyword evidence="10" id="KW-1185">Reference proteome</keyword>
<organism evidence="9 10">
    <name type="scientific">Prauserella flavalba</name>
    <dbReference type="NCBI Taxonomy" id="1477506"/>
    <lineage>
        <taxon>Bacteria</taxon>
        <taxon>Bacillati</taxon>
        <taxon>Actinomycetota</taxon>
        <taxon>Actinomycetes</taxon>
        <taxon>Pseudonocardiales</taxon>
        <taxon>Pseudonocardiaceae</taxon>
        <taxon>Prauserella</taxon>
    </lineage>
</organism>
<evidence type="ECO:0000313" key="10">
    <source>
        <dbReference type="Proteomes" id="UP000247892"/>
    </source>
</evidence>
<feature type="transmembrane region" description="Helical" evidence="8">
    <location>
        <begin position="34"/>
        <end position="54"/>
    </location>
</feature>
<dbReference type="GO" id="GO:0005886">
    <property type="term" value="C:plasma membrane"/>
    <property type="evidence" value="ECO:0007669"/>
    <property type="project" value="UniProtKB-SubCell"/>
</dbReference>
<dbReference type="InterPro" id="IPR018584">
    <property type="entry name" value="GT87"/>
</dbReference>
<comment type="similarity">
    <text evidence="7">Belongs to the glycosyltransferase 87 family.</text>
</comment>
<evidence type="ECO:0000256" key="4">
    <source>
        <dbReference type="ARBA" id="ARBA00022692"/>
    </source>
</evidence>
<feature type="transmembrane region" description="Helical" evidence="8">
    <location>
        <begin position="89"/>
        <end position="108"/>
    </location>
</feature>
<evidence type="ECO:0000256" key="6">
    <source>
        <dbReference type="ARBA" id="ARBA00023136"/>
    </source>
</evidence>
<protein>
    <recommendedName>
        <fullName evidence="11">Alpha-1,2-mannosyltransferase</fullName>
    </recommendedName>
</protein>
<keyword evidence="5 8" id="KW-1133">Transmembrane helix</keyword>
<dbReference type="Pfam" id="PF09594">
    <property type="entry name" value="GT87"/>
    <property type="match status" value="1"/>
</dbReference>
<keyword evidence="3" id="KW-0808">Transferase</keyword>
<accession>A0A318LYB2</accession>
<feature type="transmembrane region" description="Helical" evidence="8">
    <location>
        <begin position="399"/>
        <end position="425"/>
    </location>
</feature>
<evidence type="ECO:0008006" key="11">
    <source>
        <dbReference type="Google" id="ProtNLM"/>
    </source>
</evidence>
<evidence type="ECO:0000256" key="3">
    <source>
        <dbReference type="ARBA" id="ARBA00022679"/>
    </source>
</evidence>
<feature type="transmembrane region" description="Helical" evidence="8">
    <location>
        <begin position="115"/>
        <end position="136"/>
    </location>
</feature>
<reference evidence="9 10" key="1">
    <citation type="submission" date="2016-07" db="EMBL/GenBank/DDBJ databases">
        <title>Draft genome sequence of Prauserella sp. YIM 121212, isolated from alkaline soil.</title>
        <authorList>
            <person name="Ruckert C."/>
            <person name="Albersmeier A."/>
            <person name="Jiang C.-L."/>
            <person name="Jiang Y."/>
            <person name="Kalinowski J."/>
            <person name="Schneider O."/>
            <person name="Winkler A."/>
            <person name="Zotchev S.B."/>
        </authorList>
    </citation>
    <scope>NUCLEOTIDE SEQUENCE [LARGE SCALE GENOMIC DNA]</scope>
    <source>
        <strain evidence="9 10">YIM 121212</strain>
    </source>
</reference>
<keyword evidence="2" id="KW-1003">Cell membrane</keyword>
<comment type="caution">
    <text evidence="9">The sequence shown here is derived from an EMBL/GenBank/DDBJ whole genome shotgun (WGS) entry which is preliminary data.</text>
</comment>
<evidence type="ECO:0000256" key="5">
    <source>
        <dbReference type="ARBA" id="ARBA00022989"/>
    </source>
</evidence>
<feature type="transmembrane region" description="Helical" evidence="8">
    <location>
        <begin position="148"/>
        <end position="166"/>
    </location>
</feature>
<evidence type="ECO:0000313" key="9">
    <source>
        <dbReference type="EMBL" id="PXY37459.1"/>
    </source>
</evidence>
<name>A0A318LYB2_9PSEU</name>
<evidence type="ECO:0000256" key="7">
    <source>
        <dbReference type="ARBA" id="ARBA00024033"/>
    </source>
</evidence>
<dbReference type="AlphaFoldDB" id="A0A318LYB2"/>
<comment type="subcellular location">
    <subcellularLocation>
        <location evidence="1">Cell membrane</location>
        <topology evidence="1">Multi-pass membrane protein</topology>
    </subcellularLocation>
</comment>
<evidence type="ECO:0000256" key="2">
    <source>
        <dbReference type="ARBA" id="ARBA00022475"/>
    </source>
</evidence>
<feature type="transmembrane region" description="Helical" evidence="8">
    <location>
        <begin position="200"/>
        <end position="219"/>
    </location>
</feature>
<keyword evidence="6 8" id="KW-0472">Membrane</keyword>
<dbReference type="RefSeq" id="WP_210406786.1">
    <property type="nucleotide sequence ID" value="NZ_JBHVKT010000037.1"/>
</dbReference>